<keyword evidence="3" id="KW-1185">Reference proteome</keyword>
<dbReference type="AlphaFoldDB" id="A0A371E647"/>
<feature type="region of interest" description="Disordered" evidence="1">
    <location>
        <begin position="221"/>
        <end position="242"/>
    </location>
</feature>
<dbReference type="OrthoDB" id="10055717at2759"/>
<dbReference type="SUPFAM" id="SSF53098">
    <property type="entry name" value="Ribonuclease H-like"/>
    <property type="match status" value="1"/>
</dbReference>
<evidence type="ECO:0000256" key="1">
    <source>
        <dbReference type="SAM" id="MobiDB-lite"/>
    </source>
</evidence>
<evidence type="ECO:0008006" key="4">
    <source>
        <dbReference type="Google" id="ProtNLM"/>
    </source>
</evidence>
<dbReference type="InterPro" id="IPR052160">
    <property type="entry name" value="Gypsy_RT_Integrase-like"/>
</dbReference>
<dbReference type="PANTHER" id="PTHR47266">
    <property type="entry name" value="ENDONUCLEASE-RELATED"/>
    <property type="match status" value="1"/>
</dbReference>
<evidence type="ECO:0000313" key="3">
    <source>
        <dbReference type="Proteomes" id="UP000257109"/>
    </source>
</evidence>
<feature type="non-terminal residue" evidence="2">
    <location>
        <position position="1"/>
    </location>
</feature>
<dbReference type="GO" id="GO:0003676">
    <property type="term" value="F:nucleic acid binding"/>
    <property type="evidence" value="ECO:0007669"/>
    <property type="project" value="InterPro"/>
</dbReference>
<comment type="caution">
    <text evidence="2">The sequence shown here is derived from an EMBL/GenBank/DDBJ whole genome shotgun (WGS) entry which is preliminary data.</text>
</comment>
<dbReference type="Gene3D" id="3.30.420.10">
    <property type="entry name" value="Ribonuclease H-like superfamily/Ribonuclease H"/>
    <property type="match status" value="1"/>
</dbReference>
<dbReference type="InterPro" id="IPR036397">
    <property type="entry name" value="RNaseH_sf"/>
</dbReference>
<dbReference type="InterPro" id="IPR012337">
    <property type="entry name" value="RNaseH-like_sf"/>
</dbReference>
<dbReference type="Proteomes" id="UP000257109">
    <property type="component" value="Unassembled WGS sequence"/>
</dbReference>
<reference evidence="2" key="1">
    <citation type="submission" date="2018-05" db="EMBL/GenBank/DDBJ databases">
        <title>Draft genome of Mucuna pruriens seed.</title>
        <authorList>
            <person name="Nnadi N.E."/>
            <person name="Vos R."/>
            <person name="Hasami M.H."/>
            <person name="Devisetty U.K."/>
            <person name="Aguiy J.C."/>
        </authorList>
    </citation>
    <scope>NUCLEOTIDE SEQUENCE [LARGE SCALE GENOMIC DNA]</scope>
    <source>
        <strain evidence="2">JCA_2017</strain>
    </source>
</reference>
<dbReference type="EMBL" id="QJKJ01016100">
    <property type="protein sequence ID" value="RDX61506.1"/>
    <property type="molecule type" value="Genomic_DNA"/>
</dbReference>
<proteinExistence type="predicted"/>
<name>A0A371E647_MUCPR</name>
<organism evidence="2 3">
    <name type="scientific">Mucuna pruriens</name>
    <name type="common">Velvet bean</name>
    <name type="synonym">Dolichos pruriens</name>
    <dbReference type="NCBI Taxonomy" id="157652"/>
    <lineage>
        <taxon>Eukaryota</taxon>
        <taxon>Viridiplantae</taxon>
        <taxon>Streptophyta</taxon>
        <taxon>Embryophyta</taxon>
        <taxon>Tracheophyta</taxon>
        <taxon>Spermatophyta</taxon>
        <taxon>Magnoliopsida</taxon>
        <taxon>eudicotyledons</taxon>
        <taxon>Gunneridae</taxon>
        <taxon>Pentapetalae</taxon>
        <taxon>rosids</taxon>
        <taxon>fabids</taxon>
        <taxon>Fabales</taxon>
        <taxon>Fabaceae</taxon>
        <taxon>Papilionoideae</taxon>
        <taxon>50 kb inversion clade</taxon>
        <taxon>NPAAA clade</taxon>
        <taxon>indigoferoid/millettioid clade</taxon>
        <taxon>Phaseoleae</taxon>
        <taxon>Mucuna</taxon>
    </lineage>
</organism>
<accession>A0A371E647</accession>
<protein>
    <recommendedName>
        <fullName evidence="4">Integrase catalytic domain-containing protein</fullName>
    </recommendedName>
</protein>
<sequence>MATLLEKYRVVHRVTTAYHPQTNAQTDVFNREIKKLLQKMANPSQNDWSHLLEDALWAHRTTYRSPLGMSPYPIVFDKACHLPMEIEHGAYWVIKKCNMLQELKELHLEAYENSWIYKEKVKHFHDNRILRKEFSVGQKVLLFNSRLKLIASKLRSGWDEPFVVTNVFPYGTVEVRDTANNNMFKVNGYQLKPYHEGGRGGSPHVDRTECRLVLGHDGCQSGLDKDGSDSVSTRHKHEHDRIGLDSVSNRRDIVGLDSILDKRDRVGLESVSN</sequence>
<gene>
    <name evidence="2" type="ORF">CR513_60259</name>
</gene>
<evidence type="ECO:0000313" key="2">
    <source>
        <dbReference type="EMBL" id="RDX61506.1"/>
    </source>
</evidence>